<sequence>MRLRRLPDSRLLRLRIAGLLAGTLLSRLPGSRLPAVRLALRLSAVLLSLRLPGVLLTGLLRLAVLLRRRLPVRRTG</sequence>
<evidence type="ECO:0000313" key="2">
    <source>
        <dbReference type="EMBL" id="TCC66015.1"/>
    </source>
</evidence>
<name>A0A4R0LAP6_9ACTN</name>
<keyword evidence="1" id="KW-0812">Transmembrane</keyword>
<dbReference type="Proteomes" id="UP000291144">
    <property type="component" value="Unassembled WGS sequence"/>
</dbReference>
<accession>A0A4R0LAP6</accession>
<organism evidence="2 3">
    <name type="scientific">Kribbella pittospori</name>
    <dbReference type="NCBI Taxonomy" id="722689"/>
    <lineage>
        <taxon>Bacteria</taxon>
        <taxon>Bacillati</taxon>
        <taxon>Actinomycetota</taxon>
        <taxon>Actinomycetes</taxon>
        <taxon>Propionibacteriales</taxon>
        <taxon>Kribbellaceae</taxon>
        <taxon>Kribbella</taxon>
    </lineage>
</organism>
<evidence type="ECO:0000256" key="1">
    <source>
        <dbReference type="SAM" id="Phobius"/>
    </source>
</evidence>
<protein>
    <submittedName>
        <fullName evidence="2">Uncharacterized protein</fullName>
    </submittedName>
</protein>
<gene>
    <name evidence="2" type="ORF">E0H73_03610</name>
</gene>
<keyword evidence="3" id="KW-1185">Reference proteome</keyword>
<dbReference type="AlphaFoldDB" id="A0A4R0LAP6"/>
<dbReference type="EMBL" id="SJKB01000001">
    <property type="protein sequence ID" value="TCC66015.1"/>
    <property type="molecule type" value="Genomic_DNA"/>
</dbReference>
<feature type="transmembrane region" description="Helical" evidence="1">
    <location>
        <begin position="12"/>
        <end position="30"/>
    </location>
</feature>
<reference evidence="2 3" key="1">
    <citation type="submission" date="2019-02" db="EMBL/GenBank/DDBJ databases">
        <title>Kribbella capetownensis sp. nov. and Kribbella speibonae sp. nov., isolated from soil.</title>
        <authorList>
            <person name="Curtis S.M."/>
            <person name="Norton I."/>
            <person name="Everest G.J."/>
            <person name="Meyers P.R."/>
        </authorList>
    </citation>
    <scope>NUCLEOTIDE SEQUENCE [LARGE SCALE GENOMIC DNA]</scope>
    <source>
        <strain evidence="2 3">NRRL B-24813</strain>
    </source>
</reference>
<keyword evidence="1" id="KW-1133">Transmembrane helix</keyword>
<feature type="transmembrane region" description="Helical" evidence="1">
    <location>
        <begin position="42"/>
        <end position="64"/>
    </location>
</feature>
<keyword evidence="1" id="KW-0472">Membrane</keyword>
<comment type="caution">
    <text evidence="2">The sequence shown here is derived from an EMBL/GenBank/DDBJ whole genome shotgun (WGS) entry which is preliminary data.</text>
</comment>
<proteinExistence type="predicted"/>
<evidence type="ECO:0000313" key="3">
    <source>
        <dbReference type="Proteomes" id="UP000291144"/>
    </source>
</evidence>
<dbReference type="RefSeq" id="WP_131351127.1">
    <property type="nucleotide sequence ID" value="NZ_SJKB01000001.1"/>
</dbReference>